<dbReference type="RefSeq" id="WP_245654977.1">
    <property type="nucleotide sequence ID" value="NZ_JBEZVI010000035.1"/>
</dbReference>
<keyword evidence="2" id="KW-1185">Reference proteome</keyword>
<gene>
    <name evidence="1" type="ORF">AB0E61_28975</name>
</gene>
<comment type="caution">
    <text evidence="1">The sequence shown here is derived from an EMBL/GenBank/DDBJ whole genome shotgun (WGS) entry which is preliminary data.</text>
</comment>
<name>A0ABV2Z801_9ACTN</name>
<organism evidence="1 2">
    <name type="scientific">Streptomyces catenulae</name>
    <dbReference type="NCBI Taxonomy" id="66875"/>
    <lineage>
        <taxon>Bacteria</taxon>
        <taxon>Bacillati</taxon>
        <taxon>Actinomycetota</taxon>
        <taxon>Actinomycetes</taxon>
        <taxon>Kitasatosporales</taxon>
        <taxon>Streptomycetaceae</taxon>
        <taxon>Streptomyces</taxon>
    </lineage>
</organism>
<dbReference type="EMBL" id="JBEZVI010000035">
    <property type="protein sequence ID" value="MEU3714120.1"/>
    <property type="molecule type" value="Genomic_DNA"/>
</dbReference>
<evidence type="ECO:0000313" key="1">
    <source>
        <dbReference type="EMBL" id="MEU3714120.1"/>
    </source>
</evidence>
<protein>
    <recommendedName>
        <fullName evidence="3">Transposase</fullName>
    </recommendedName>
</protein>
<proteinExistence type="predicted"/>
<evidence type="ECO:0008006" key="3">
    <source>
        <dbReference type="Google" id="ProtNLM"/>
    </source>
</evidence>
<reference evidence="1 2" key="1">
    <citation type="submission" date="2024-06" db="EMBL/GenBank/DDBJ databases">
        <title>The Natural Products Discovery Center: Release of the First 8490 Sequenced Strains for Exploring Actinobacteria Biosynthetic Diversity.</title>
        <authorList>
            <person name="Kalkreuter E."/>
            <person name="Kautsar S.A."/>
            <person name="Yang D."/>
            <person name="Bader C.D."/>
            <person name="Teijaro C.N."/>
            <person name="Fluegel L."/>
            <person name="Davis C.M."/>
            <person name="Simpson J.R."/>
            <person name="Lauterbach L."/>
            <person name="Steele A.D."/>
            <person name="Gui C."/>
            <person name="Meng S."/>
            <person name="Li G."/>
            <person name="Viehrig K."/>
            <person name="Ye F."/>
            <person name="Su P."/>
            <person name="Kiefer A.F."/>
            <person name="Nichols A."/>
            <person name="Cepeda A.J."/>
            <person name="Yan W."/>
            <person name="Fan B."/>
            <person name="Jiang Y."/>
            <person name="Adhikari A."/>
            <person name="Zheng C.-J."/>
            <person name="Schuster L."/>
            <person name="Cowan T.M."/>
            <person name="Smanski M.J."/>
            <person name="Chevrette M.G."/>
            <person name="De Carvalho L.P.S."/>
            <person name="Shen B."/>
        </authorList>
    </citation>
    <scope>NUCLEOTIDE SEQUENCE [LARGE SCALE GENOMIC DNA]</scope>
    <source>
        <strain evidence="1 2">NPDC033039</strain>
    </source>
</reference>
<sequence length="85" mass="9258">MAVERKSGERDQVPYRPQPGELVADAERRCLGVAKGELAGAWSLRSLTGGVEWVVDAAHIRRPSHAERLIAGITLVNARSRGEIL</sequence>
<dbReference type="Proteomes" id="UP001550853">
    <property type="component" value="Unassembled WGS sequence"/>
</dbReference>
<accession>A0ABV2Z801</accession>
<evidence type="ECO:0000313" key="2">
    <source>
        <dbReference type="Proteomes" id="UP001550853"/>
    </source>
</evidence>